<name>A0ABR4ZYN7_9BACT</name>
<gene>
    <name evidence="1" type="ORF">A946_01095</name>
</gene>
<keyword evidence="2" id="KW-1185">Reference proteome</keyword>
<dbReference type="Proteomes" id="UP000031594">
    <property type="component" value="Unassembled WGS sequence"/>
</dbReference>
<dbReference type="EMBL" id="JQNX01000001">
    <property type="protein sequence ID" value="KIE59337.1"/>
    <property type="molecule type" value="Genomic_DNA"/>
</dbReference>
<evidence type="ECO:0000313" key="2">
    <source>
        <dbReference type="Proteomes" id="UP000031594"/>
    </source>
</evidence>
<reference evidence="1 2" key="1">
    <citation type="submission" date="2014-08" db="EMBL/GenBank/DDBJ databases">
        <title>Methylacidiphilum kamchatkense strain Kam1 draft genome sequence.</title>
        <authorList>
            <person name="Birkeland N.-K."/>
            <person name="Erikstad H.A."/>
        </authorList>
    </citation>
    <scope>NUCLEOTIDE SEQUENCE [LARGE SCALE GENOMIC DNA]</scope>
    <source>
        <strain evidence="1 2">Kam1</strain>
    </source>
</reference>
<accession>A0ABR4ZYN7</accession>
<evidence type="ECO:0000313" key="1">
    <source>
        <dbReference type="EMBL" id="KIE59337.1"/>
    </source>
</evidence>
<dbReference type="RefSeq" id="WP_039720607.1">
    <property type="nucleotide sequence ID" value="NZ_CP037899.1"/>
</dbReference>
<protein>
    <submittedName>
        <fullName evidence="1">Uncharacterized protein</fullName>
    </submittedName>
</protein>
<organism evidence="1 2">
    <name type="scientific">Methylacidiphilum kamchatkense Kam1</name>
    <dbReference type="NCBI Taxonomy" id="1202785"/>
    <lineage>
        <taxon>Bacteria</taxon>
        <taxon>Pseudomonadati</taxon>
        <taxon>Verrucomicrobiota</taxon>
        <taxon>Methylacidiphilae</taxon>
        <taxon>Methylacidiphilales</taxon>
        <taxon>Methylacidiphilaceae</taxon>
        <taxon>Methylacidiphilum (ex Ratnadevi et al. 2023)</taxon>
    </lineage>
</organism>
<dbReference type="Gene3D" id="1.10.287.2170">
    <property type="match status" value="1"/>
</dbReference>
<comment type="caution">
    <text evidence="1">The sequence shown here is derived from an EMBL/GenBank/DDBJ whole genome shotgun (WGS) entry which is preliminary data.</text>
</comment>
<sequence length="62" mass="7468">MNLSACEMRYPSRHEHFAKVNGCEWMVLNQERLSAKQEMVQERMTILPCFSFRLDGLRNYRD</sequence>
<proteinExistence type="predicted"/>